<feature type="transmembrane region" description="Helical" evidence="1">
    <location>
        <begin position="228"/>
        <end position="246"/>
    </location>
</feature>
<feature type="transmembrane region" description="Helical" evidence="1">
    <location>
        <begin position="12"/>
        <end position="30"/>
    </location>
</feature>
<dbReference type="RefSeq" id="WP_106058858.1">
    <property type="nucleotide sequence ID" value="NZ_PVXQ01000006.1"/>
</dbReference>
<feature type="transmembrane region" description="Helical" evidence="1">
    <location>
        <begin position="50"/>
        <end position="70"/>
    </location>
</feature>
<proteinExistence type="predicted"/>
<dbReference type="EC" id="2.1.-.-" evidence="3"/>
<accession>A0A2T0BI67</accession>
<gene>
    <name evidence="3" type="primary">mdoC</name>
    <name evidence="3" type="ORF">CLVI_08280</name>
</gene>
<feature type="transmembrane region" description="Helical" evidence="1">
    <location>
        <begin position="261"/>
        <end position="278"/>
    </location>
</feature>
<dbReference type="InterPro" id="IPR002656">
    <property type="entry name" value="Acyl_transf_3_dom"/>
</dbReference>
<feature type="transmembrane region" description="Helical" evidence="1">
    <location>
        <begin position="174"/>
        <end position="193"/>
    </location>
</feature>
<evidence type="ECO:0000256" key="1">
    <source>
        <dbReference type="SAM" id="Phobius"/>
    </source>
</evidence>
<dbReference type="GO" id="GO:0016747">
    <property type="term" value="F:acyltransferase activity, transferring groups other than amino-acyl groups"/>
    <property type="evidence" value="ECO:0007669"/>
    <property type="project" value="InterPro"/>
</dbReference>
<feature type="transmembrane region" description="Helical" evidence="1">
    <location>
        <begin position="317"/>
        <end position="336"/>
    </location>
</feature>
<keyword evidence="1" id="KW-0472">Membrane</keyword>
<feature type="domain" description="Acyltransferase 3" evidence="2">
    <location>
        <begin position="4"/>
        <end position="336"/>
    </location>
</feature>
<dbReference type="Proteomes" id="UP000239471">
    <property type="component" value="Unassembled WGS sequence"/>
</dbReference>
<dbReference type="Pfam" id="PF01757">
    <property type="entry name" value="Acyl_transf_3"/>
    <property type="match status" value="1"/>
</dbReference>
<feature type="transmembrane region" description="Helical" evidence="1">
    <location>
        <begin position="199"/>
        <end position="216"/>
    </location>
</feature>
<keyword evidence="1" id="KW-1133">Transmembrane helix</keyword>
<organism evidence="3 4">
    <name type="scientific">Clostridium vincentii</name>
    <dbReference type="NCBI Taxonomy" id="52704"/>
    <lineage>
        <taxon>Bacteria</taxon>
        <taxon>Bacillati</taxon>
        <taxon>Bacillota</taxon>
        <taxon>Clostridia</taxon>
        <taxon>Eubacteriales</taxon>
        <taxon>Clostridiaceae</taxon>
        <taxon>Clostridium</taxon>
    </lineage>
</organism>
<feature type="transmembrane region" description="Helical" evidence="1">
    <location>
        <begin position="86"/>
        <end position="104"/>
    </location>
</feature>
<dbReference type="AlphaFoldDB" id="A0A2T0BI67"/>
<comment type="caution">
    <text evidence="3">The sequence shown here is derived from an EMBL/GenBank/DDBJ whole genome shotgun (WGS) entry which is preliminary data.</text>
</comment>
<keyword evidence="4" id="KW-1185">Reference proteome</keyword>
<dbReference type="OrthoDB" id="5446016at2"/>
<dbReference type="PANTHER" id="PTHR36927">
    <property type="entry name" value="BLR4337 PROTEIN"/>
    <property type="match status" value="1"/>
</dbReference>
<feature type="transmembrane region" description="Helical" evidence="1">
    <location>
        <begin position="290"/>
        <end position="311"/>
    </location>
</feature>
<keyword evidence="3" id="KW-0808">Transferase</keyword>
<protein>
    <submittedName>
        <fullName evidence="3">Glucans biosynthesis protein C</fullName>
        <ecNumber evidence="3">2.1.-.-</ecNumber>
    </submittedName>
</protein>
<feature type="transmembrane region" description="Helical" evidence="1">
    <location>
        <begin position="143"/>
        <end position="162"/>
    </location>
</feature>
<reference evidence="3 4" key="1">
    <citation type="submission" date="2018-03" db="EMBL/GenBank/DDBJ databases">
        <title>Genome sequence of Clostridium vincentii DSM 10228.</title>
        <authorList>
            <person name="Poehlein A."/>
            <person name="Daniel R."/>
        </authorList>
    </citation>
    <scope>NUCLEOTIDE SEQUENCE [LARGE SCALE GENOMIC DNA]</scope>
    <source>
        <strain evidence="3 4">DSM 10228</strain>
    </source>
</reference>
<sequence length="357" mass="41559">MRKYYIDNIRIFCILLLFPFHTCMIFNTFGEPFYVFSEPVNIFSQFVNIVYPWWMALLFAIAGISSAYALKKRSGKKYSKERVSKLLIPLMFGLVTIIPLQTYIADVFHNGYAGGYFEHYKVFFTKFTDLTGYDGGFTTAHTWFMLYLFVISMISLPIMLWYNKSDKKFNGSKITMPILLPMFIIILLMTPIVEVGGKSVGEFLACFLIGFFILSLDDVQDKLMKYRIPLSILWIVFMALRSYLYFNNGGHGLVWDIEQRMLTWIGILAIMGFGKRYLNFNNKFTQYFSPAAFPIYLFHQTVLVVIAFYVLKVTNIIPLQFGLIVVMTFVITLLCYEISRRFSVTCFMFGVKKKKDV</sequence>
<dbReference type="InterPro" id="IPR050623">
    <property type="entry name" value="Glucan_succinyl_AcylTrfase"/>
</dbReference>
<evidence type="ECO:0000313" key="4">
    <source>
        <dbReference type="Proteomes" id="UP000239471"/>
    </source>
</evidence>
<name>A0A2T0BI67_9CLOT</name>
<evidence type="ECO:0000313" key="3">
    <source>
        <dbReference type="EMBL" id="PRR83578.1"/>
    </source>
</evidence>
<evidence type="ECO:0000259" key="2">
    <source>
        <dbReference type="Pfam" id="PF01757"/>
    </source>
</evidence>
<dbReference type="PANTHER" id="PTHR36927:SF3">
    <property type="entry name" value="GLUCANS BIOSYNTHESIS PROTEIN C"/>
    <property type="match status" value="1"/>
</dbReference>
<dbReference type="EMBL" id="PVXQ01000006">
    <property type="protein sequence ID" value="PRR83578.1"/>
    <property type="molecule type" value="Genomic_DNA"/>
</dbReference>
<keyword evidence="1" id="KW-0812">Transmembrane</keyword>